<dbReference type="GO" id="GO:0043248">
    <property type="term" value="P:proteasome assembly"/>
    <property type="evidence" value="ECO:0007669"/>
    <property type="project" value="TreeGrafter"/>
</dbReference>
<comment type="subunit">
    <text evidence="4">Forms a heterodimer with PSMG1.</text>
</comment>
<dbReference type="PIRSF" id="PIRSF010044">
    <property type="entry name" value="UCP010044"/>
    <property type="match status" value="1"/>
</dbReference>
<proteinExistence type="inferred from homology"/>
<dbReference type="FunFam" id="3.40.50.10900:FF:000004">
    <property type="entry name" value="Proteasome assembly chaperone 2"/>
    <property type="match status" value="1"/>
</dbReference>
<protein>
    <recommendedName>
        <fullName evidence="1 4">Proteasome assembly chaperone 2</fullName>
    </recommendedName>
</protein>
<evidence type="ECO:0000256" key="1">
    <source>
        <dbReference type="ARBA" id="ARBA00019186"/>
    </source>
</evidence>
<dbReference type="Proteomes" id="UP000504609">
    <property type="component" value="Unplaced"/>
</dbReference>
<dbReference type="RefSeq" id="XP_022952985.1">
    <property type="nucleotide sequence ID" value="XM_023097217.1"/>
</dbReference>
<keyword evidence="2 4" id="KW-0143">Chaperone</keyword>
<sequence length="277" mass="30754">MEFFLEEGKQVHGKSSTLILPALSIGNVGQLAVDLLVSTMRATRIGYLDDPFVLPCIGNNAYEPFPHGEIALPLEVYESTSNAVTLVQQRSPVIKGKMVDFAKNLADFIATYGKMHVVLLSSLDFGRWQQIDTSSGSQIHYLSSTNDDGTDDKCEQMGWRRLQEYDPQQRRWKYLSTLTEAKATPEDDLPFDEELEEGDYLPSLPFASLFTFLKAKGVKVTCLFCYCSEGDNIADAFNLAEATGKLLGLSPGGEGIQWQVPFSWKSVYGPPPDLSIF</sequence>
<dbReference type="PANTHER" id="PTHR12970:SF1">
    <property type="entry name" value="PROTEASOME ASSEMBLY CHAPERONE 2"/>
    <property type="match status" value="1"/>
</dbReference>
<dbReference type="KEGG" id="cmos:111455499"/>
<dbReference type="Gene3D" id="3.40.50.10900">
    <property type="entry name" value="PAC-like subunit"/>
    <property type="match status" value="2"/>
</dbReference>
<dbReference type="InterPro" id="IPR019151">
    <property type="entry name" value="Proteasome_assmbl_chaperone_2"/>
</dbReference>
<dbReference type="InterPro" id="IPR016562">
    <property type="entry name" value="Proteasome_assmbl_chp_2_euk"/>
</dbReference>
<evidence type="ECO:0000313" key="6">
    <source>
        <dbReference type="RefSeq" id="XP_022952985.1"/>
    </source>
</evidence>
<comment type="similarity">
    <text evidence="3 4">Belongs to the PSMG2 family.</text>
</comment>
<dbReference type="GO" id="GO:0000502">
    <property type="term" value="C:proteasome complex"/>
    <property type="evidence" value="ECO:0007669"/>
    <property type="project" value="UniProtKB-KW"/>
</dbReference>
<name>A0A6J1GNE9_CUCMO</name>
<dbReference type="GO" id="GO:0005634">
    <property type="term" value="C:nucleus"/>
    <property type="evidence" value="ECO:0007669"/>
    <property type="project" value="TreeGrafter"/>
</dbReference>
<evidence type="ECO:0000313" key="5">
    <source>
        <dbReference type="Proteomes" id="UP000504609"/>
    </source>
</evidence>
<keyword evidence="6" id="KW-0647">Proteasome</keyword>
<evidence type="ECO:0000256" key="3">
    <source>
        <dbReference type="ARBA" id="ARBA00025745"/>
    </source>
</evidence>
<dbReference type="AlphaFoldDB" id="A0A6J1GNE9"/>
<evidence type="ECO:0000256" key="4">
    <source>
        <dbReference type="PIRNR" id="PIRNR010044"/>
    </source>
</evidence>
<accession>A0A6J1GNE9</accession>
<dbReference type="GO" id="GO:0005829">
    <property type="term" value="C:cytosol"/>
    <property type="evidence" value="ECO:0007669"/>
    <property type="project" value="TreeGrafter"/>
</dbReference>
<evidence type="ECO:0000256" key="2">
    <source>
        <dbReference type="ARBA" id="ARBA00023186"/>
    </source>
</evidence>
<dbReference type="GeneID" id="111455499"/>
<dbReference type="InterPro" id="IPR038389">
    <property type="entry name" value="PSMG2_sf"/>
</dbReference>
<dbReference type="Pfam" id="PF09754">
    <property type="entry name" value="PAC2"/>
    <property type="match status" value="1"/>
</dbReference>
<organism evidence="5 6">
    <name type="scientific">Cucurbita moschata</name>
    <name type="common">Winter crookneck squash</name>
    <name type="synonym">Cucurbita pepo var. moschata</name>
    <dbReference type="NCBI Taxonomy" id="3662"/>
    <lineage>
        <taxon>Eukaryota</taxon>
        <taxon>Viridiplantae</taxon>
        <taxon>Streptophyta</taxon>
        <taxon>Embryophyta</taxon>
        <taxon>Tracheophyta</taxon>
        <taxon>Spermatophyta</taxon>
        <taxon>Magnoliopsida</taxon>
        <taxon>eudicotyledons</taxon>
        <taxon>Gunneridae</taxon>
        <taxon>Pentapetalae</taxon>
        <taxon>rosids</taxon>
        <taxon>fabids</taxon>
        <taxon>Cucurbitales</taxon>
        <taxon>Cucurbitaceae</taxon>
        <taxon>Cucurbiteae</taxon>
        <taxon>Cucurbita</taxon>
    </lineage>
</organism>
<reference evidence="6" key="1">
    <citation type="submission" date="2025-08" db="UniProtKB">
        <authorList>
            <consortium name="RefSeq"/>
        </authorList>
    </citation>
    <scope>IDENTIFICATION</scope>
    <source>
        <tissue evidence="6">Young leaves</tissue>
    </source>
</reference>
<gene>
    <name evidence="6" type="primary">LOC111455499</name>
</gene>
<dbReference type="PANTHER" id="PTHR12970">
    <property type="entry name" value="PROTEASOME ASSEMBLY CHAPERONE 2"/>
    <property type="match status" value="1"/>
</dbReference>
<keyword evidence="5" id="KW-1185">Reference proteome</keyword>
<comment type="function">
    <text evidence="4">Chaperone protein which promotes assembly of the 20S proteasome as part of a heterodimer with PSMG1.</text>
</comment>